<protein>
    <submittedName>
        <fullName evidence="1">Putative ovule protein</fullName>
    </submittedName>
</protein>
<sequence length="66" mass="7822">RRNTILHGGSFSERKVIREINDTILKVIKTRFKSDIGRNDWPAIIMELQRHRNTYNINIVRLIPPP</sequence>
<reference evidence="1" key="1">
    <citation type="submission" date="2015-12" db="EMBL/GenBank/DDBJ databases">
        <title>Gene expression during late stages of embryo sac development: a critical building block for successful pollen-pistil interactions.</title>
        <authorList>
            <person name="Liu Y."/>
            <person name="Joly V."/>
            <person name="Sabar M."/>
            <person name="Matton D.P."/>
        </authorList>
    </citation>
    <scope>NUCLEOTIDE SEQUENCE</scope>
</reference>
<feature type="non-terminal residue" evidence="1">
    <location>
        <position position="1"/>
    </location>
</feature>
<dbReference type="AlphaFoldDB" id="A0A0V0GEW2"/>
<proteinExistence type="predicted"/>
<dbReference type="EMBL" id="GEDG01041025">
    <property type="protein sequence ID" value="JAP06520.1"/>
    <property type="molecule type" value="Transcribed_RNA"/>
</dbReference>
<organism evidence="1">
    <name type="scientific">Solanum chacoense</name>
    <name type="common">Chaco potato</name>
    <dbReference type="NCBI Taxonomy" id="4108"/>
    <lineage>
        <taxon>Eukaryota</taxon>
        <taxon>Viridiplantae</taxon>
        <taxon>Streptophyta</taxon>
        <taxon>Embryophyta</taxon>
        <taxon>Tracheophyta</taxon>
        <taxon>Spermatophyta</taxon>
        <taxon>Magnoliopsida</taxon>
        <taxon>eudicotyledons</taxon>
        <taxon>Gunneridae</taxon>
        <taxon>Pentapetalae</taxon>
        <taxon>asterids</taxon>
        <taxon>lamiids</taxon>
        <taxon>Solanales</taxon>
        <taxon>Solanaceae</taxon>
        <taxon>Solanoideae</taxon>
        <taxon>Solaneae</taxon>
        <taxon>Solanum</taxon>
    </lineage>
</organism>
<accession>A0A0V0GEW2</accession>
<evidence type="ECO:0000313" key="1">
    <source>
        <dbReference type="EMBL" id="JAP06520.1"/>
    </source>
</evidence>
<name>A0A0V0GEW2_SOLCH</name>